<dbReference type="SMART" id="SM00530">
    <property type="entry name" value="HTH_XRE"/>
    <property type="match status" value="1"/>
</dbReference>
<comment type="caution">
    <text evidence="2">The sequence shown here is derived from an EMBL/GenBank/DDBJ whole genome shotgun (WGS) entry which is preliminary data.</text>
</comment>
<dbReference type="AlphaFoldDB" id="A0A2T4HLN2"/>
<dbReference type="Pfam" id="PF13560">
    <property type="entry name" value="HTH_31"/>
    <property type="match status" value="1"/>
</dbReference>
<protein>
    <submittedName>
        <fullName evidence="2">XRE family transcriptional regulator</fullName>
    </submittedName>
</protein>
<dbReference type="InterPro" id="IPR010982">
    <property type="entry name" value="Lambda_DNA-bd_dom_sf"/>
</dbReference>
<dbReference type="RefSeq" id="WP_015458038.1">
    <property type="nucleotide sequence ID" value="NZ_PHHF01000081.1"/>
</dbReference>
<proteinExistence type="predicted"/>
<name>A0A2T4HLN2_9SPHN</name>
<evidence type="ECO:0000313" key="3">
    <source>
        <dbReference type="Proteomes" id="UP000241206"/>
    </source>
</evidence>
<sequence length="64" mass="7041">MQGAELKALRKTAGMSQAEFAEAIGMSRETIGLMERDQEPIARRTALAARWIAAHPDHVEHGRA</sequence>
<dbReference type="SUPFAM" id="SSF47413">
    <property type="entry name" value="lambda repressor-like DNA-binding domains"/>
    <property type="match status" value="1"/>
</dbReference>
<dbReference type="InterPro" id="IPR001387">
    <property type="entry name" value="Cro/C1-type_HTH"/>
</dbReference>
<feature type="domain" description="HTH cro/C1-type" evidence="1">
    <location>
        <begin position="6"/>
        <end position="38"/>
    </location>
</feature>
<gene>
    <name evidence="2" type="ORF">CV103_20670</name>
</gene>
<dbReference type="Proteomes" id="UP000241206">
    <property type="component" value="Unassembled WGS sequence"/>
</dbReference>
<evidence type="ECO:0000313" key="2">
    <source>
        <dbReference type="EMBL" id="PTD16700.1"/>
    </source>
</evidence>
<reference evidence="2 3" key="1">
    <citation type="submission" date="2017-11" db="EMBL/GenBank/DDBJ databases">
        <title>Sphingomonas oleivorans sp. nov., isolated from oil-contaminated soil.</title>
        <authorList>
            <person name="Wang L."/>
            <person name="Chen L."/>
        </authorList>
    </citation>
    <scope>NUCLEOTIDE SEQUENCE [LARGE SCALE GENOMIC DNA]</scope>
    <source>
        <strain evidence="2 3">K101</strain>
    </source>
</reference>
<dbReference type="GO" id="GO:0003677">
    <property type="term" value="F:DNA binding"/>
    <property type="evidence" value="ECO:0007669"/>
    <property type="project" value="InterPro"/>
</dbReference>
<keyword evidence="3" id="KW-1185">Reference proteome</keyword>
<dbReference type="CDD" id="cd00093">
    <property type="entry name" value="HTH_XRE"/>
    <property type="match status" value="1"/>
</dbReference>
<organism evidence="2 3">
    <name type="scientific">Edaphosphingomonas fennica</name>
    <dbReference type="NCBI Taxonomy" id="114404"/>
    <lineage>
        <taxon>Bacteria</taxon>
        <taxon>Pseudomonadati</taxon>
        <taxon>Pseudomonadota</taxon>
        <taxon>Alphaproteobacteria</taxon>
        <taxon>Sphingomonadales</taxon>
        <taxon>Rhizorhabdaceae</taxon>
        <taxon>Edaphosphingomonas</taxon>
    </lineage>
</organism>
<dbReference type="EMBL" id="PHHF01000081">
    <property type="protein sequence ID" value="PTD16700.1"/>
    <property type="molecule type" value="Genomic_DNA"/>
</dbReference>
<evidence type="ECO:0000259" key="1">
    <source>
        <dbReference type="PROSITE" id="PS50943"/>
    </source>
</evidence>
<dbReference type="Gene3D" id="1.10.260.40">
    <property type="entry name" value="lambda repressor-like DNA-binding domains"/>
    <property type="match status" value="1"/>
</dbReference>
<accession>A0A2T4HLN2</accession>
<dbReference type="PROSITE" id="PS50943">
    <property type="entry name" value="HTH_CROC1"/>
    <property type="match status" value="1"/>
</dbReference>